<feature type="compositionally biased region" description="Polar residues" evidence="1">
    <location>
        <begin position="1"/>
        <end position="17"/>
    </location>
</feature>
<evidence type="ECO:0000313" key="2">
    <source>
        <dbReference type="EMBL" id="BAC31428.1"/>
    </source>
</evidence>
<protein>
    <submittedName>
        <fullName evidence="2">Uncharacterized protein</fullName>
    </submittedName>
</protein>
<reference evidence="2" key="6">
    <citation type="journal article" date="2002" name="Nature">
        <title>Analysis of the mouse transcriptome based on functional annotation of 60,770 full-length cDNAs.</title>
        <authorList>
            <consortium name="The FANTOM Consortium and the RIKEN Genome Exploration Research Group Phase I and II Team"/>
        </authorList>
    </citation>
    <scope>NUCLEOTIDE SEQUENCE</scope>
    <source>
        <strain evidence="2">C57BL/6J</strain>
        <tissue evidence="2">Cerebellum</tissue>
    </source>
</reference>
<feature type="region of interest" description="Disordered" evidence="1">
    <location>
        <begin position="1"/>
        <end position="23"/>
    </location>
</feature>
<dbReference type="EMBL" id="AK042983">
    <property type="protein sequence ID" value="BAC31428.1"/>
    <property type="molecule type" value="mRNA"/>
</dbReference>
<reference evidence="2" key="2">
    <citation type="journal article" date="2000" name="Genome Res.">
        <title>Normalization and subtraction of cap-trapper-selected cDNAs to prepare full-length cDNA libraries for rapid discovery of new genes.</title>
        <authorList>
            <person name="Carninci P."/>
            <person name="Shibata Y."/>
            <person name="Hayatsu N."/>
            <person name="Sugahara Y."/>
            <person name="Shibata K."/>
            <person name="Itoh M."/>
            <person name="Konno H."/>
            <person name="Okazaki Y."/>
            <person name="Muramatsu M."/>
            <person name="Hayashizaki Y."/>
        </authorList>
    </citation>
    <scope>NUCLEOTIDE SEQUENCE</scope>
    <source>
        <strain evidence="2">C57BL/6J</strain>
        <tissue evidence="2">Cerebellum</tissue>
    </source>
</reference>
<name>Q8C945_MOUSE</name>
<sequence length="122" mass="14100">MTTTNPSTNILQNSVANKNPKKKYRKPMTQTLYWQQMVTPMNRGLTVNRHRKWEDSCLSILSGIIKIDRIILKAAFDFQERKTLEESEVKLMSENGIPGRGKTELVWSFCSDQHGQSEHPVH</sequence>
<gene>
    <name evidence="3" type="primary">A730045E13Rik</name>
</gene>
<reference evidence="2" key="8">
    <citation type="journal article" date="2005" name="Science">
        <title>Antisense Transcription in the Mammalian Transcriptome.</title>
        <authorList>
            <consortium name="RIKEN Genome Exploration Research Group and Genome Science Group (Genome Network Project Core Group) and the FANTOM Consortium"/>
        </authorList>
    </citation>
    <scope>NUCLEOTIDE SEQUENCE</scope>
    <source>
        <strain evidence="2">C57BL/6J</strain>
        <tissue evidence="2">Cerebellum</tissue>
    </source>
</reference>
<evidence type="ECO:0000256" key="1">
    <source>
        <dbReference type="SAM" id="MobiDB-lite"/>
    </source>
</evidence>
<dbReference type="AlphaFoldDB" id="Q8C945"/>
<dbReference type="HOGENOM" id="CLU_2025966_0_0_1"/>
<reference evidence="2" key="5">
    <citation type="submission" date="2001-07" db="EMBL/GenBank/DDBJ databases">
        <authorList>
            <person name="Adachi J."/>
            <person name="Aizawa K."/>
            <person name="Akimura T."/>
            <person name="Arakawa T."/>
            <person name="Bono H."/>
            <person name="Carninci P."/>
            <person name="Fukuda S."/>
            <person name="Furuno M."/>
            <person name="Hanagaki T."/>
            <person name="Hara A."/>
            <person name="Hashizume W."/>
            <person name="Hayashida K."/>
            <person name="Hayatsu N."/>
            <person name="Hiramoto K."/>
            <person name="Hiraoka T."/>
            <person name="Hirozane T."/>
            <person name="Hori F."/>
            <person name="Imotani K."/>
            <person name="Ishii Y."/>
            <person name="Itoh M."/>
            <person name="Kagawa I."/>
            <person name="Kasukawa T."/>
            <person name="Katoh H."/>
            <person name="Kawai J."/>
            <person name="Kojima Y."/>
            <person name="Kondo S."/>
            <person name="Konno H."/>
            <person name="Kouda M."/>
            <person name="Koya S."/>
            <person name="Kurihara C."/>
            <person name="Matsuyama T."/>
            <person name="Miyazaki A."/>
            <person name="Murata M."/>
            <person name="Nakamura M."/>
            <person name="Nishi K."/>
            <person name="Nomura K."/>
            <person name="Numazaki R."/>
            <person name="Ohno M."/>
            <person name="Ohsato N."/>
            <person name="Okazaki Y."/>
            <person name="Saito R."/>
            <person name="Saitoh H."/>
            <person name="Sakai C."/>
            <person name="Sakai K."/>
            <person name="Sakazume N."/>
            <person name="Sano H."/>
            <person name="Sasaki D."/>
            <person name="Shibata K."/>
            <person name="Shinagawa A."/>
            <person name="Shiraki T."/>
            <person name="Sogabe Y."/>
            <person name="Tagami M."/>
            <person name="Tagawa A."/>
            <person name="Takahashi F."/>
            <person name="Takaku-Akahira S."/>
            <person name="Takeda Y."/>
            <person name="Tanaka T."/>
            <person name="Tomaru A."/>
            <person name="Toya T."/>
            <person name="Yasunishi A."/>
            <person name="Muramatsu M."/>
            <person name="Hayashizaki Y."/>
        </authorList>
    </citation>
    <scope>NUCLEOTIDE SEQUENCE</scope>
    <source>
        <strain evidence="2">C57BL/6J</strain>
        <tissue evidence="2">Cerebellum</tissue>
    </source>
</reference>
<reference evidence="2" key="1">
    <citation type="journal article" date="1999" name="Methods Enzymol.">
        <title>High-efficiency full-length cDNA cloning.</title>
        <authorList>
            <person name="Carninci P."/>
            <person name="Hayashizaki Y."/>
        </authorList>
    </citation>
    <scope>NUCLEOTIDE SEQUENCE</scope>
    <source>
        <strain evidence="2">C57BL/6J</strain>
        <tissue evidence="2">Cerebellum</tissue>
    </source>
</reference>
<dbReference type="AGR" id="MGI:2685430"/>
<dbReference type="PeptideAtlas" id="Q8C945"/>
<evidence type="ECO:0000313" key="3">
    <source>
        <dbReference type="MGI" id="MGI:2685430"/>
    </source>
</evidence>
<organism evidence="2">
    <name type="scientific">Mus musculus</name>
    <name type="common">Mouse</name>
    <dbReference type="NCBI Taxonomy" id="10090"/>
    <lineage>
        <taxon>Eukaryota</taxon>
        <taxon>Metazoa</taxon>
        <taxon>Chordata</taxon>
        <taxon>Craniata</taxon>
        <taxon>Vertebrata</taxon>
        <taxon>Euteleostomi</taxon>
        <taxon>Mammalia</taxon>
        <taxon>Eutheria</taxon>
        <taxon>Euarchontoglires</taxon>
        <taxon>Glires</taxon>
        <taxon>Rodentia</taxon>
        <taxon>Myomorpha</taxon>
        <taxon>Muroidea</taxon>
        <taxon>Muridae</taxon>
        <taxon>Murinae</taxon>
        <taxon>Mus</taxon>
        <taxon>Mus</taxon>
    </lineage>
</organism>
<proteinExistence type="evidence at transcript level"/>
<dbReference type="MGI" id="MGI:2685430">
    <property type="gene designation" value="A730045E13Rik"/>
</dbReference>
<reference evidence="2" key="7">
    <citation type="journal article" date="2005" name="Science">
        <title>The Transcriptional Landscape of the Mammalian Genome.</title>
        <authorList>
            <consortium name="The FANTOM Consortium"/>
            <consortium name="Riken Genome Exploration Research Group and Genome Science Group (Genome Network Project Core Group)"/>
        </authorList>
    </citation>
    <scope>NUCLEOTIDE SEQUENCE</scope>
    <source>
        <strain evidence="2">C57BL/6J</strain>
        <tissue evidence="2">Cerebellum</tissue>
    </source>
</reference>
<accession>Q8C945</accession>
<reference evidence="2" key="4">
    <citation type="journal article" date="2001" name="Nature">
        <title>Functional annotation of a full-length mouse cDNA collection.</title>
        <authorList>
            <consortium name="The RIKEN Genome Exploration Research Group Phase II Team and the FANTOM Consortium"/>
        </authorList>
    </citation>
    <scope>NUCLEOTIDE SEQUENCE</scope>
    <source>
        <strain evidence="2">C57BL/6J</strain>
        <tissue evidence="2">Cerebellum</tissue>
    </source>
</reference>
<reference evidence="2" key="3">
    <citation type="journal article" date="2000" name="Genome Res.">
        <title>RIKEN integrated sequence analysis (RISA) system--384-format sequencing pipeline with 384 multicapillary sequencer.</title>
        <authorList>
            <person name="Shibata K."/>
            <person name="Itoh M."/>
            <person name="Aizawa K."/>
            <person name="Nagaoka S."/>
            <person name="Sasaki N."/>
            <person name="Carninci P."/>
            <person name="Konno H."/>
            <person name="Akiyama J."/>
            <person name="Nishi K."/>
            <person name="Kitsunai T."/>
            <person name="Tashiro H."/>
            <person name="Itoh M."/>
            <person name="Sumi N."/>
            <person name="Ishii Y."/>
            <person name="Nakamura S."/>
            <person name="Hazama M."/>
            <person name="Nishine T."/>
            <person name="Harada A."/>
            <person name="Yamamoto R."/>
            <person name="Matsumoto H."/>
            <person name="Sakaguchi S."/>
            <person name="Ikegami T."/>
            <person name="Kashiwagi K."/>
            <person name="Fujiwake S."/>
            <person name="Inoue K."/>
            <person name="Togawa Y."/>
            <person name="Izawa M."/>
            <person name="Ohara E."/>
            <person name="Watahiki M."/>
            <person name="Yoneda Y."/>
            <person name="Ishikawa T."/>
            <person name="Ozawa K."/>
            <person name="Tanaka T."/>
            <person name="Matsuura S."/>
            <person name="Kawai J."/>
            <person name="Okazaki Y."/>
            <person name="Muramatsu M."/>
            <person name="Inoue Y."/>
            <person name="Kira A."/>
            <person name="Hayashizaki Y."/>
        </authorList>
    </citation>
    <scope>NUCLEOTIDE SEQUENCE</scope>
    <source>
        <strain evidence="2">C57BL/6J</strain>
        <tissue evidence="2">Cerebellum</tissue>
    </source>
</reference>